<feature type="domain" description="NFACT protein RNA binding" evidence="1">
    <location>
        <begin position="233"/>
        <end position="312"/>
    </location>
</feature>
<dbReference type="PANTHER" id="PTHR11933">
    <property type="entry name" value="TRNA 5-METHYLAMINOMETHYL-2-THIOURIDYLATE -METHYLTRANSFERASE"/>
    <property type="match status" value="1"/>
</dbReference>
<dbReference type="InterPro" id="IPR014729">
    <property type="entry name" value="Rossmann-like_a/b/a_fold"/>
</dbReference>
<sequence length="315" mass="36116">MKKVKALVLLSGGLDSILATKILKNQRIRITALSFKSYFFNEKQAQRAAKELRVPLRIIDFSKEHLKMVKKPKYGYGKNMNPCIDCHILMLKKAKEIMEGKKPFGKLRATKFHFVATGEVLGERPMSQNKKALDLIEKESSLRGYLLRPLSAKLLKPTIPEKLGLVDRNKLLDISGRSRKKQLELAKKFKLKDFPAPAGGCLLTDPEFSKRLRKLFEISPDCRRNDIELLKLGRHFSENTTKIVVGRNEDENGKIKKIAQKGDVLIEMENYSGPLTLVRNYQKTKVSKPILERAKKLTQYYSTKARNKKDVKFTQ</sequence>
<dbReference type="Proteomes" id="UP000230767">
    <property type="component" value="Unassembled WGS sequence"/>
</dbReference>
<dbReference type="EMBL" id="PFLW01000044">
    <property type="protein sequence ID" value="PIY89165.1"/>
    <property type="molecule type" value="Genomic_DNA"/>
</dbReference>
<dbReference type="AlphaFoldDB" id="A0A2M7R774"/>
<dbReference type="InterPro" id="IPR059101">
    <property type="entry name" value="NFACT-R_2"/>
</dbReference>
<dbReference type="Pfam" id="PF18297">
    <property type="entry name" value="NFACT-R_2"/>
    <property type="match status" value="1"/>
</dbReference>
<evidence type="ECO:0000313" key="3">
    <source>
        <dbReference type="Proteomes" id="UP000230767"/>
    </source>
</evidence>
<proteinExistence type="predicted"/>
<evidence type="ECO:0000313" key="2">
    <source>
        <dbReference type="EMBL" id="PIY89165.1"/>
    </source>
</evidence>
<organism evidence="2 3">
    <name type="scientific">Candidatus Nealsonbacteria bacterium CG_4_10_14_0_8_um_filter_37_14</name>
    <dbReference type="NCBI Taxonomy" id="1974684"/>
    <lineage>
        <taxon>Bacteria</taxon>
        <taxon>Candidatus Nealsoniibacteriota</taxon>
    </lineage>
</organism>
<evidence type="ECO:0000259" key="1">
    <source>
        <dbReference type="Pfam" id="PF18297"/>
    </source>
</evidence>
<comment type="caution">
    <text evidence="2">The sequence shown here is derived from an EMBL/GenBank/DDBJ whole genome shotgun (WGS) entry which is preliminary data.</text>
</comment>
<name>A0A2M7R774_9BACT</name>
<dbReference type="Gene3D" id="3.40.50.620">
    <property type="entry name" value="HUPs"/>
    <property type="match status" value="1"/>
</dbReference>
<dbReference type="Pfam" id="PF03054">
    <property type="entry name" value="tRNA_Me_trans"/>
    <property type="match status" value="1"/>
</dbReference>
<dbReference type="SUPFAM" id="SSF52402">
    <property type="entry name" value="Adenine nucleotide alpha hydrolases-like"/>
    <property type="match status" value="1"/>
</dbReference>
<reference evidence="3" key="1">
    <citation type="submission" date="2017-09" db="EMBL/GenBank/DDBJ databases">
        <title>Depth-based differentiation of microbial function through sediment-hosted aquifers and enrichment of novel symbionts in the deep terrestrial subsurface.</title>
        <authorList>
            <person name="Probst A.J."/>
            <person name="Ladd B."/>
            <person name="Jarett J.K."/>
            <person name="Geller-Mcgrath D.E."/>
            <person name="Sieber C.M.K."/>
            <person name="Emerson J.B."/>
            <person name="Anantharaman K."/>
            <person name="Thomas B.C."/>
            <person name="Malmstrom R."/>
            <person name="Stieglmeier M."/>
            <person name="Klingl A."/>
            <person name="Woyke T."/>
            <person name="Ryan C.M."/>
            <person name="Banfield J.F."/>
        </authorList>
    </citation>
    <scope>NUCLEOTIDE SEQUENCE [LARGE SCALE GENOMIC DNA]</scope>
</reference>
<gene>
    <name evidence="2" type="ORF">COY73_01745</name>
</gene>
<protein>
    <submittedName>
        <fullName evidence="2">tRNA 4-thiouridine(8) synthase ThiI</fullName>
    </submittedName>
</protein>
<dbReference type="PANTHER" id="PTHR11933:SF6">
    <property type="entry name" value="THIL AANH DOMAIN-CONTAINING PROTEIN"/>
    <property type="match status" value="1"/>
</dbReference>
<accession>A0A2M7R774</accession>